<evidence type="ECO:0000256" key="6">
    <source>
        <dbReference type="ARBA" id="ARBA00022500"/>
    </source>
</evidence>
<keyword evidence="4" id="KW-0813">Transport</keyword>
<dbReference type="EMBL" id="FWPT01000008">
    <property type="protein sequence ID" value="SMA49632.1"/>
    <property type="molecule type" value="Genomic_DNA"/>
</dbReference>
<sequence length="146" mass="17348">MARPGPLNQWLGLQQRQKEEVENQVRAGAANLSSARNQLETLHNFRARHTMNPGNRMNGLQLNNTQHFHQQMDQVIQLQDQQVAIQESQQRRRDEQLKEAWMEVRKTEILLEKQMRKEQLIQNRKEQKMLDETAAIMLRRRLSEQG</sequence>
<keyword evidence="11" id="KW-0966">Cell projection</keyword>
<evidence type="ECO:0000256" key="1">
    <source>
        <dbReference type="ARBA" id="ARBA00004413"/>
    </source>
</evidence>
<evidence type="ECO:0000256" key="8">
    <source>
        <dbReference type="ARBA" id="ARBA00022927"/>
    </source>
</evidence>
<protein>
    <recommendedName>
        <fullName evidence="3">Flagellar FliJ protein</fullName>
    </recommendedName>
</protein>
<evidence type="ECO:0000256" key="9">
    <source>
        <dbReference type="ARBA" id="ARBA00023136"/>
    </source>
</evidence>
<accession>A0A1X7AND3</accession>
<evidence type="ECO:0000256" key="10">
    <source>
        <dbReference type="ARBA" id="ARBA00023225"/>
    </source>
</evidence>
<dbReference type="GO" id="GO:0005886">
    <property type="term" value="C:plasma membrane"/>
    <property type="evidence" value="ECO:0007669"/>
    <property type="project" value="UniProtKB-SubCell"/>
</dbReference>
<dbReference type="InterPro" id="IPR053716">
    <property type="entry name" value="Flag_assembly_chemotaxis_eff"/>
</dbReference>
<comment type="subcellular location">
    <subcellularLocation>
        <location evidence="1">Cell membrane</location>
        <topology evidence="1">Peripheral membrane protein</topology>
        <orientation evidence="1">Cytoplasmic side</orientation>
    </subcellularLocation>
</comment>
<dbReference type="GO" id="GO:0015031">
    <property type="term" value="P:protein transport"/>
    <property type="evidence" value="ECO:0007669"/>
    <property type="project" value="UniProtKB-KW"/>
</dbReference>
<dbReference type="GO" id="GO:0044781">
    <property type="term" value="P:bacterial-type flagellum organization"/>
    <property type="evidence" value="ECO:0007669"/>
    <property type="project" value="UniProtKB-KW"/>
</dbReference>
<organism evidence="11 12">
    <name type="scientific">Parendozoicomonas haliclonae</name>
    <dbReference type="NCBI Taxonomy" id="1960125"/>
    <lineage>
        <taxon>Bacteria</taxon>
        <taxon>Pseudomonadati</taxon>
        <taxon>Pseudomonadota</taxon>
        <taxon>Gammaproteobacteria</taxon>
        <taxon>Oceanospirillales</taxon>
        <taxon>Endozoicomonadaceae</taxon>
        <taxon>Parendozoicomonas</taxon>
    </lineage>
</organism>
<keyword evidence="10" id="KW-1006">Bacterial flagellum protein export</keyword>
<keyword evidence="9" id="KW-0472">Membrane</keyword>
<evidence type="ECO:0000256" key="4">
    <source>
        <dbReference type="ARBA" id="ARBA00022448"/>
    </source>
</evidence>
<dbReference type="Pfam" id="PF02050">
    <property type="entry name" value="FliJ"/>
    <property type="match status" value="1"/>
</dbReference>
<dbReference type="Gene3D" id="1.10.287.1700">
    <property type="match status" value="1"/>
</dbReference>
<evidence type="ECO:0000256" key="7">
    <source>
        <dbReference type="ARBA" id="ARBA00022795"/>
    </source>
</evidence>
<evidence type="ECO:0000256" key="5">
    <source>
        <dbReference type="ARBA" id="ARBA00022475"/>
    </source>
</evidence>
<evidence type="ECO:0000313" key="11">
    <source>
        <dbReference type="EMBL" id="SMA49632.1"/>
    </source>
</evidence>
<dbReference type="InterPro" id="IPR012823">
    <property type="entry name" value="Flagell_FliJ"/>
</dbReference>
<keyword evidence="11" id="KW-0282">Flagellum</keyword>
<proteinExistence type="inferred from homology"/>
<dbReference type="Proteomes" id="UP000196573">
    <property type="component" value="Unassembled WGS sequence"/>
</dbReference>
<evidence type="ECO:0000313" key="12">
    <source>
        <dbReference type="Proteomes" id="UP000196573"/>
    </source>
</evidence>
<dbReference type="GO" id="GO:0071973">
    <property type="term" value="P:bacterial-type flagellum-dependent cell motility"/>
    <property type="evidence" value="ECO:0007669"/>
    <property type="project" value="InterPro"/>
</dbReference>
<keyword evidence="12" id="KW-1185">Reference proteome</keyword>
<keyword evidence="5" id="KW-1003">Cell membrane</keyword>
<dbReference type="AlphaFoldDB" id="A0A1X7AND3"/>
<comment type="similarity">
    <text evidence="2">Belongs to the FliJ family.</text>
</comment>
<dbReference type="RefSeq" id="WP_087112080.1">
    <property type="nucleotide sequence ID" value="NZ_CBCSCN010000010.1"/>
</dbReference>
<name>A0A1X7AND3_9GAMM</name>
<evidence type="ECO:0000256" key="3">
    <source>
        <dbReference type="ARBA" id="ARBA00020392"/>
    </source>
</evidence>
<keyword evidence="7" id="KW-1005">Bacterial flagellum biogenesis</keyword>
<keyword evidence="6" id="KW-0145">Chemotaxis</keyword>
<reference evidence="11 12" key="1">
    <citation type="submission" date="2017-03" db="EMBL/GenBank/DDBJ databases">
        <authorList>
            <person name="Afonso C.L."/>
            <person name="Miller P.J."/>
            <person name="Scott M.A."/>
            <person name="Spackman E."/>
            <person name="Goraichik I."/>
            <person name="Dimitrov K.M."/>
            <person name="Suarez D.L."/>
            <person name="Swayne D.E."/>
        </authorList>
    </citation>
    <scope>NUCLEOTIDE SEQUENCE [LARGE SCALE GENOMIC DNA]</scope>
    <source>
        <strain evidence="11">SB41UT1</strain>
    </source>
</reference>
<dbReference type="GO" id="GO:0006935">
    <property type="term" value="P:chemotaxis"/>
    <property type="evidence" value="ECO:0007669"/>
    <property type="project" value="UniProtKB-KW"/>
</dbReference>
<evidence type="ECO:0000256" key="2">
    <source>
        <dbReference type="ARBA" id="ARBA00010004"/>
    </source>
</evidence>
<dbReference type="GO" id="GO:0009288">
    <property type="term" value="C:bacterial-type flagellum"/>
    <property type="evidence" value="ECO:0007669"/>
    <property type="project" value="InterPro"/>
</dbReference>
<keyword evidence="8" id="KW-0653">Protein transport</keyword>
<keyword evidence="11" id="KW-0969">Cilium</keyword>
<gene>
    <name evidence="11" type="ORF">EHSB41UT_03414</name>
</gene>
<dbReference type="NCBIfam" id="TIGR02473">
    <property type="entry name" value="flagell_FliJ"/>
    <property type="match status" value="1"/>
</dbReference>